<dbReference type="InterPro" id="IPR012349">
    <property type="entry name" value="Split_barrel_FMN-bd"/>
</dbReference>
<dbReference type="Proteomes" id="UP000248054">
    <property type="component" value="Unassembled WGS sequence"/>
</dbReference>
<dbReference type="InterPro" id="IPR024747">
    <property type="entry name" value="Pyridox_Oxase-rel"/>
</dbReference>
<dbReference type="AlphaFoldDB" id="A0A2V4XGA2"/>
<dbReference type="Gene3D" id="2.30.110.10">
    <property type="entry name" value="Electron Transport, Fmn-binding Protein, Chain A"/>
    <property type="match status" value="1"/>
</dbReference>
<comment type="caution">
    <text evidence="1">The sequence shown here is derived from an EMBL/GenBank/DDBJ whole genome shotgun (WGS) entry which is preliminary data.</text>
</comment>
<name>A0A2V4XGA2_9FLAO</name>
<accession>A0A2V4XGA2</accession>
<reference evidence="1 2" key="1">
    <citation type="submission" date="2018-06" db="EMBL/GenBank/DDBJ databases">
        <title>Genomic Encyclopedia of Type Strains, Phase III (KMG-III): the genomes of soil and plant-associated and newly described type strains.</title>
        <authorList>
            <person name="Whitman W."/>
        </authorList>
    </citation>
    <scope>NUCLEOTIDE SEQUENCE [LARGE SCALE GENOMIC DNA]</scope>
    <source>
        <strain evidence="1 2">CECT 7945</strain>
    </source>
</reference>
<dbReference type="EMBL" id="QJTD01000007">
    <property type="protein sequence ID" value="PYE80139.1"/>
    <property type="molecule type" value="Genomic_DNA"/>
</dbReference>
<protein>
    <recommendedName>
        <fullName evidence="3">Flavin mononucleotide-binding protein</fullName>
    </recommendedName>
</protein>
<evidence type="ECO:0000313" key="1">
    <source>
        <dbReference type="EMBL" id="PYE80139.1"/>
    </source>
</evidence>
<dbReference type="Pfam" id="PF12900">
    <property type="entry name" value="Pyridox_ox_2"/>
    <property type="match status" value="1"/>
</dbReference>
<evidence type="ECO:0000313" key="2">
    <source>
        <dbReference type="Proteomes" id="UP000248054"/>
    </source>
</evidence>
<proteinExistence type="predicted"/>
<organism evidence="1 2">
    <name type="scientific">Winogradskyella epiphytica</name>
    <dbReference type="NCBI Taxonomy" id="262005"/>
    <lineage>
        <taxon>Bacteria</taxon>
        <taxon>Pseudomonadati</taxon>
        <taxon>Bacteroidota</taxon>
        <taxon>Flavobacteriia</taxon>
        <taxon>Flavobacteriales</taxon>
        <taxon>Flavobacteriaceae</taxon>
        <taxon>Winogradskyella</taxon>
    </lineage>
</organism>
<keyword evidence="2" id="KW-1185">Reference proteome</keyword>
<dbReference type="SUPFAM" id="SSF50475">
    <property type="entry name" value="FMN-binding split barrel"/>
    <property type="match status" value="1"/>
</dbReference>
<evidence type="ECO:0008006" key="3">
    <source>
        <dbReference type="Google" id="ProtNLM"/>
    </source>
</evidence>
<dbReference type="RefSeq" id="WP_110476329.1">
    <property type="nucleotide sequence ID" value="NZ_BMWQ01000007.1"/>
</dbReference>
<sequence>MIRVLDAQECLHILSSNYIGNLAYIYKDRPFVVPVTYFFDAQNNVILGYSSEGHKISAMRKDAHVSISISEIDSVNLWKSVLAHGKYEELTGSEAKAKLHQFSLGVKDLIINKEHRKLDYISEFSSKIYTDDLPVVFQIKVEELTGKMRKQYVSDL</sequence>
<dbReference type="OrthoDB" id="9794935at2"/>
<gene>
    <name evidence="1" type="ORF">DFQ11_107111</name>
</gene>